<gene>
    <name evidence="2" type="ORF">B4N89_37095</name>
</gene>
<keyword evidence="3" id="KW-1185">Reference proteome</keyword>
<dbReference type="Proteomes" id="UP000190037">
    <property type="component" value="Unassembled WGS sequence"/>
</dbReference>
<evidence type="ECO:0000313" key="2">
    <source>
        <dbReference type="EMBL" id="OPC77877.1"/>
    </source>
</evidence>
<feature type="compositionally biased region" description="Basic residues" evidence="1">
    <location>
        <begin position="12"/>
        <end position="30"/>
    </location>
</feature>
<sequence length="82" mass="9032">MPASTPTDVTHRHLHTARALSRHTPARRNHVSVSHRPNANPVLRRGVALPRESRSAGLPESAKYSTLGLGHVGRLRARIAHR</sequence>
<organism evidence="2 3">
    <name type="scientific">Embleya scabrispora</name>
    <dbReference type="NCBI Taxonomy" id="159449"/>
    <lineage>
        <taxon>Bacteria</taxon>
        <taxon>Bacillati</taxon>
        <taxon>Actinomycetota</taxon>
        <taxon>Actinomycetes</taxon>
        <taxon>Kitasatosporales</taxon>
        <taxon>Streptomycetaceae</taxon>
        <taxon>Embleya</taxon>
    </lineage>
</organism>
<comment type="caution">
    <text evidence="2">The sequence shown here is derived from an EMBL/GenBank/DDBJ whole genome shotgun (WGS) entry which is preliminary data.</text>
</comment>
<evidence type="ECO:0000256" key="1">
    <source>
        <dbReference type="SAM" id="MobiDB-lite"/>
    </source>
</evidence>
<dbReference type="AlphaFoldDB" id="A0A1T3NM07"/>
<proteinExistence type="predicted"/>
<accession>A0A1T3NM07</accession>
<reference evidence="2 3" key="1">
    <citation type="submission" date="2017-03" db="EMBL/GenBank/DDBJ databases">
        <title>Draft genome sequence of Streptomyces scabrisporus NF3, endophyte isolated from Amphipterygium adstringens.</title>
        <authorList>
            <person name="Vazquez M."/>
            <person name="Ceapa C.D."/>
            <person name="Rodriguez Luna D."/>
            <person name="Sanchez Esquivel S."/>
        </authorList>
    </citation>
    <scope>NUCLEOTIDE SEQUENCE [LARGE SCALE GENOMIC DNA]</scope>
    <source>
        <strain evidence="2 3">NF3</strain>
    </source>
</reference>
<evidence type="ECO:0000313" key="3">
    <source>
        <dbReference type="Proteomes" id="UP000190037"/>
    </source>
</evidence>
<feature type="region of interest" description="Disordered" evidence="1">
    <location>
        <begin position="1"/>
        <end position="61"/>
    </location>
</feature>
<protein>
    <submittedName>
        <fullName evidence="2">Uncharacterized protein</fullName>
    </submittedName>
</protein>
<dbReference type="EMBL" id="MWQN01000003">
    <property type="protein sequence ID" value="OPC77877.1"/>
    <property type="molecule type" value="Genomic_DNA"/>
</dbReference>
<name>A0A1T3NM07_9ACTN</name>